<reference evidence="1 2" key="1">
    <citation type="submission" date="2019-09" db="EMBL/GenBank/DDBJ databases">
        <authorList>
            <person name="Ou C."/>
        </authorList>
    </citation>
    <scope>NUCLEOTIDE SEQUENCE [LARGE SCALE GENOMIC DNA]</scope>
    <source>
        <strain evidence="1">S2</strain>
        <tissue evidence="1">Leaf</tissue>
    </source>
</reference>
<organism evidence="1 2">
    <name type="scientific">Pyrus ussuriensis x Pyrus communis</name>
    <dbReference type="NCBI Taxonomy" id="2448454"/>
    <lineage>
        <taxon>Eukaryota</taxon>
        <taxon>Viridiplantae</taxon>
        <taxon>Streptophyta</taxon>
        <taxon>Embryophyta</taxon>
        <taxon>Tracheophyta</taxon>
        <taxon>Spermatophyta</taxon>
        <taxon>Magnoliopsida</taxon>
        <taxon>eudicotyledons</taxon>
        <taxon>Gunneridae</taxon>
        <taxon>Pentapetalae</taxon>
        <taxon>rosids</taxon>
        <taxon>fabids</taxon>
        <taxon>Rosales</taxon>
        <taxon>Rosaceae</taxon>
        <taxon>Amygdaloideae</taxon>
        <taxon>Maleae</taxon>
        <taxon>Pyrus</taxon>
    </lineage>
</organism>
<dbReference type="EMBL" id="SMOL01000213">
    <property type="protein sequence ID" value="KAB2623596.1"/>
    <property type="molecule type" value="Genomic_DNA"/>
</dbReference>
<proteinExistence type="predicted"/>
<evidence type="ECO:0000313" key="1">
    <source>
        <dbReference type="EMBL" id="KAB2623596.1"/>
    </source>
</evidence>
<comment type="caution">
    <text evidence="1">The sequence shown here is derived from an EMBL/GenBank/DDBJ whole genome shotgun (WGS) entry which is preliminary data.</text>
</comment>
<dbReference type="Proteomes" id="UP000327157">
    <property type="component" value="Unassembled WGS sequence"/>
</dbReference>
<sequence>MAESKQEEQAPSYKKQLMVSSAAALGGAAAAVDMDAGLAEDADADLGGRVIVVVVNRQEDHNSQQPLDYKGPICFTNIAMI</sequence>
<gene>
    <name evidence="1" type="ORF">D8674_042498</name>
</gene>
<dbReference type="AlphaFoldDB" id="A0A5N5H6J7"/>
<protein>
    <submittedName>
        <fullName evidence="1">Uncharacterized protein</fullName>
    </submittedName>
</protein>
<evidence type="ECO:0000313" key="2">
    <source>
        <dbReference type="Proteomes" id="UP000327157"/>
    </source>
</evidence>
<accession>A0A5N5H6J7</accession>
<name>A0A5N5H6J7_9ROSA</name>
<reference evidence="1 2" key="2">
    <citation type="submission" date="2019-11" db="EMBL/GenBank/DDBJ databases">
        <title>A de novo genome assembly of a pear dwarfing rootstock.</title>
        <authorList>
            <person name="Wang F."/>
            <person name="Wang J."/>
            <person name="Li S."/>
            <person name="Zhang Y."/>
            <person name="Fang M."/>
            <person name="Ma L."/>
            <person name="Zhao Y."/>
            <person name="Jiang S."/>
        </authorList>
    </citation>
    <scope>NUCLEOTIDE SEQUENCE [LARGE SCALE GENOMIC DNA]</scope>
    <source>
        <strain evidence="1">S2</strain>
        <tissue evidence="1">Leaf</tissue>
    </source>
</reference>
<keyword evidence="2" id="KW-1185">Reference proteome</keyword>